<keyword evidence="3" id="KW-0418">Kinase</keyword>
<protein>
    <submittedName>
        <fullName evidence="6">Xylulokinase</fullName>
        <ecNumber evidence="6">2.7.1.17</ecNumber>
    </submittedName>
</protein>
<dbReference type="InterPro" id="IPR050406">
    <property type="entry name" value="FGGY_Carb_Kinase"/>
</dbReference>
<dbReference type="InterPro" id="IPR018484">
    <property type="entry name" value="FGGY_N"/>
</dbReference>
<dbReference type="InterPro" id="IPR018485">
    <property type="entry name" value="FGGY_C"/>
</dbReference>
<keyword evidence="2 6" id="KW-0808">Transferase</keyword>
<name>A0ABV9M7L6_9ENTE</name>
<dbReference type="PANTHER" id="PTHR43095">
    <property type="entry name" value="SUGAR KINASE"/>
    <property type="match status" value="1"/>
</dbReference>
<dbReference type="Pfam" id="PF00370">
    <property type="entry name" value="FGGY_N"/>
    <property type="match status" value="1"/>
</dbReference>
<comment type="caution">
    <text evidence="6">The sequence shown here is derived from an EMBL/GenBank/DDBJ whole genome shotgun (WGS) entry which is preliminary data.</text>
</comment>
<keyword evidence="7" id="KW-1185">Reference proteome</keyword>
<evidence type="ECO:0000259" key="5">
    <source>
        <dbReference type="Pfam" id="PF02782"/>
    </source>
</evidence>
<evidence type="ECO:0000256" key="2">
    <source>
        <dbReference type="ARBA" id="ARBA00022679"/>
    </source>
</evidence>
<dbReference type="Gene3D" id="3.30.420.40">
    <property type="match status" value="2"/>
</dbReference>
<feature type="domain" description="Carbohydrate kinase FGGY C-terminal" evidence="5">
    <location>
        <begin position="276"/>
        <end position="471"/>
    </location>
</feature>
<evidence type="ECO:0000313" key="7">
    <source>
        <dbReference type="Proteomes" id="UP001596026"/>
    </source>
</evidence>
<evidence type="ECO:0000256" key="1">
    <source>
        <dbReference type="ARBA" id="ARBA00009156"/>
    </source>
</evidence>
<dbReference type="EMBL" id="JBHSGT010000054">
    <property type="protein sequence ID" value="MFC4710653.1"/>
    <property type="molecule type" value="Genomic_DNA"/>
</dbReference>
<accession>A0ABV9M7L6</accession>
<dbReference type="Proteomes" id="UP001596026">
    <property type="component" value="Unassembled WGS sequence"/>
</dbReference>
<dbReference type="RefSeq" id="WP_379966007.1">
    <property type="nucleotide sequence ID" value="NZ_JBHSGT010000054.1"/>
</dbReference>
<dbReference type="PANTHER" id="PTHR43095:SF5">
    <property type="entry name" value="XYLULOSE KINASE"/>
    <property type="match status" value="1"/>
</dbReference>
<gene>
    <name evidence="6" type="ORF">ACFO3L_08560</name>
</gene>
<dbReference type="GO" id="GO:0004856">
    <property type="term" value="F:D-xylulokinase activity"/>
    <property type="evidence" value="ECO:0007669"/>
    <property type="project" value="UniProtKB-EC"/>
</dbReference>
<sequence length="531" mass="58849">MTNNHKAIIEDGKAVLGIELGSTRIKCCLIDESKTPFISGEFEWQNQLVDGIWTYAINDIWEGLQKSYADLVQNVQMTYQVPLRNLKALGISAMMHGYLVFDEGDQLLVPFRTWRNCISSEAANYLTKEFNYNIPERWSIAHFYQAVLNNETHVSNVAFMTTLSGYIHWQLTGKKVLGVGDASGMFPINDQTHNYDEKMLSRMDELLAEKNLSNKIEAILPKVLLAGELGGYLTEEGAKRLDTLGQLEAGIPLCPPEGDAGTGMVATNTISQKQGNVSAGTSIFAMFVLEQALKNVYPEIDIVTTPDGSMVAMVHGNNCSTDINNWIRIFDEFAKLMGYEVTKEELYEKLFTHSLNAAPDAGGLLNYGYYSGEPLSGVIDGRPLMLFHPNADFNLANFMQSHLFSSFSVLSLGMNILTTKEKVAIDKVFAHGGLFKTEAIAQKALATVLDKPVSVMNTAGEGGAWGIALLADYLTYAEQGMTLPEYLAKFVFEALEEKVITVGKNEREGYLAYFEQYQQALPLAQQASRYI</sequence>
<dbReference type="EC" id="2.7.1.17" evidence="6"/>
<dbReference type="SUPFAM" id="SSF53067">
    <property type="entry name" value="Actin-like ATPase domain"/>
    <property type="match status" value="2"/>
</dbReference>
<evidence type="ECO:0000259" key="4">
    <source>
        <dbReference type="Pfam" id="PF00370"/>
    </source>
</evidence>
<comment type="similarity">
    <text evidence="1">Belongs to the FGGY kinase family.</text>
</comment>
<evidence type="ECO:0000256" key="3">
    <source>
        <dbReference type="ARBA" id="ARBA00022777"/>
    </source>
</evidence>
<dbReference type="InterPro" id="IPR043129">
    <property type="entry name" value="ATPase_NBD"/>
</dbReference>
<reference evidence="7" key="1">
    <citation type="journal article" date="2019" name="Int. J. Syst. Evol. Microbiol.">
        <title>The Global Catalogue of Microorganisms (GCM) 10K type strain sequencing project: providing services to taxonomists for standard genome sequencing and annotation.</title>
        <authorList>
            <consortium name="The Broad Institute Genomics Platform"/>
            <consortium name="The Broad Institute Genome Sequencing Center for Infectious Disease"/>
            <person name="Wu L."/>
            <person name="Ma J."/>
        </authorList>
    </citation>
    <scope>NUCLEOTIDE SEQUENCE [LARGE SCALE GENOMIC DNA]</scope>
    <source>
        <strain evidence="7">CGMCC 1.19061</strain>
    </source>
</reference>
<proteinExistence type="inferred from homology"/>
<organism evidence="6 7">
    <name type="scientific">Enterococcus eurekensis</name>
    <dbReference type="NCBI Taxonomy" id="1159753"/>
    <lineage>
        <taxon>Bacteria</taxon>
        <taxon>Bacillati</taxon>
        <taxon>Bacillota</taxon>
        <taxon>Bacilli</taxon>
        <taxon>Lactobacillales</taxon>
        <taxon>Enterococcaceae</taxon>
        <taxon>Enterococcus</taxon>
    </lineage>
</organism>
<dbReference type="CDD" id="cd07809">
    <property type="entry name" value="ASKHA_NBD_FGGY_BaXK-like"/>
    <property type="match status" value="1"/>
</dbReference>
<evidence type="ECO:0000313" key="6">
    <source>
        <dbReference type="EMBL" id="MFC4710653.1"/>
    </source>
</evidence>
<dbReference type="Pfam" id="PF02782">
    <property type="entry name" value="FGGY_C"/>
    <property type="match status" value="1"/>
</dbReference>
<feature type="domain" description="Carbohydrate kinase FGGY N-terminal" evidence="4">
    <location>
        <begin position="15"/>
        <end position="241"/>
    </location>
</feature>